<dbReference type="Pfam" id="PF25819">
    <property type="entry name" value="Nal1_C"/>
    <property type="match status" value="1"/>
</dbReference>
<sequence>MYTVTTSVKGVGHIGDVRIIDLQSPISSLIGKQVMKVGRSSGLTTGTVLAYALEYNDEKGICFLTDFLVVGENQQTFDLEGDSGSLIMLKGEKGEKPRPIGIIWGGTANRGRLKLKVGLPPENWTSGVDLGRLLNLLELDLITSDEGLRVAVHEQRFMSATAIGSTVGDSSPPDGMILKDKAEDKFEPLGFQHIPLEVERCSPTANPLLMETEVHLEDGIKVAPSIEHQFIPSFTRQSPVNQNIIKARAVWENLSSLKSDCDEDISVSLHLGDNEVKRRRSDASTSTEESK</sequence>
<proteinExistence type="predicted"/>
<organism evidence="2 3">
    <name type="scientific">Morella rubra</name>
    <name type="common">Chinese bayberry</name>
    <dbReference type="NCBI Taxonomy" id="262757"/>
    <lineage>
        <taxon>Eukaryota</taxon>
        <taxon>Viridiplantae</taxon>
        <taxon>Streptophyta</taxon>
        <taxon>Embryophyta</taxon>
        <taxon>Tracheophyta</taxon>
        <taxon>Spermatophyta</taxon>
        <taxon>Magnoliopsida</taxon>
        <taxon>eudicotyledons</taxon>
        <taxon>Gunneridae</taxon>
        <taxon>Pentapetalae</taxon>
        <taxon>rosids</taxon>
        <taxon>fabids</taxon>
        <taxon>Fagales</taxon>
        <taxon>Myricaceae</taxon>
        <taxon>Morella</taxon>
    </lineage>
</organism>
<evidence type="ECO:0000313" key="2">
    <source>
        <dbReference type="EMBL" id="KAB1215976.1"/>
    </source>
</evidence>
<feature type="domain" description="Nal1 C-terminal" evidence="1">
    <location>
        <begin position="2"/>
        <end position="146"/>
    </location>
</feature>
<accession>A0A6A1VVA6</accession>
<evidence type="ECO:0000313" key="3">
    <source>
        <dbReference type="Proteomes" id="UP000516437"/>
    </source>
</evidence>
<dbReference type="PANTHER" id="PTHR31521">
    <property type="entry name" value="EXPRESSED PROTEIN"/>
    <property type="match status" value="1"/>
</dbReference>
<protein>
    <recommendedName>
        <fullName evidence="1">Nal1 C-terminal domain-containing protein</fullName>
    </recommendedName>
</protein>
<reference evidence="2 3" key="1">
    <citation type="journal article" date="2019" name="Plant Biotechnol. J.">
        <title>The red bayberry genome and genetic basis of sex determination.</title>
        <authorList>
            <person name="Jia H.M."/>
            <person name="Jia H.J."/>
            <person name="Cai Q.L."/>
            <person name="Wang Y."/>
            <person name="Zhao H.B."/>
            <person name="Yang W.F."/>
            <person name="Wang G.Y."/>
            <person name="Li Y.H."/>
            <person name="Zhan D.L."/>
            <person name="Shen Y.T."/>
            <person name="Niu Q.F."/>
            <person name="Chang L."/>
            <person name="Qiu J."/>
            <person name="Zhao L."/>
            <person name="Xie H.B."/>
            <person name="Fu W.Y."/>
            <person name="Jin J."/>
            <person name="Li X.W."/>
            <person name="Jiao Y."/>
            <person name="Zhou C.C."/>
            <person name="Tu T."/>
            <person name="Chai C.Y."/>
            <person name="Gao J.L."/>
            <person name="Fan L.J."/>
            <person name="van de Weg E."/>
            <person name="Wang J.Y."/>
            <person name="Gao Z.S."/>
        </authorList>
    </citation>
    <scope>NUCLEOTIDE SEQUENCE [LARGE SCALE GENOMIC DNA]</scope>
    <source>
        <tissue evidence="2">Leaves</tissue>
    </source>
</reference>
<evidence type="ECO:0000259" key="1">
    <source>
        <dbReference type="Pfam" id="PF25819"/>
    </source>
</evidence>
<dbReference type="OrthoDB" id="1881052at2759"/>
<name>A0A6A1VVA6_9ROSI</name>
<dbReference type="InterPro" id="IPR057904">
    <property type="entry name" value="Nal1_C"/>
</dbReference>
<dbReference type="EMBL" id="RXIC02000022">
    <property type="protein sequence ID" value="KAB1215976.1"/>
    <property type="molecule type" value="Genomic_DNA"/>
</dbReference>
<dbReference type="InterPro" id="IPR009003">
    <property type="entry name" value="Peptidase_S1_PA"/>
</dbReference>
<dbReference type="AlphaFoldDB" id="A0A6A1VVA6"/>
<dbReference type="SUPFAM" id="SSF50494">
    <property type="entry name" value="Trypsin-like serine proteases"/>
    <property type="match status" value="1"/>
</dbReference>
<comment type="caution">
    <text evidence="2">The sequence shown here is derived from an EMBL/GenBank/DDBJ whole genome shotgun (WGS) entry which is preliminary data.</text>
</comment>
<keyword evidence="3" id="KW-1185">Reference proteome</keyword>
<gene>
    <name evidence="2" type="ORF">CJ030_MR4G023608</name>
</gene>
<dbReference type="InterPro" id="IPR057906">
    <property type="entry name" value="Nal1"/>
</dbReference>
<dbReference type="PANTHER" id="PTHR31521:SF3">
    <property type="entry name" value="TRYPSIN FAMILY PROTEIN"/>
    <property type="match status" value="1"/>
</dbReference>
<dbReference type="Proteomes" id="UP000516437">
    <property type="component" value="Chromosome 4"/>
</dbReference>